<feature type="domain" description="Cation/H+ exchanger transmembrane" evidence="11">
    <location>
        <begin position="12"/>
        <end position="407"/>
    </location>
</feature>
<keyword evidence="9 10" id="KW-0739">Sodium transport</keyword>
<comment type="function">
    <text evidence="10">Na(+)/H(+) antiporter that extrudes sodium in exchange for external protons.</text>
</comment>
<feature type="transmembrane region" description="Helical" evidence="10">
    <location>
        <begin position="158"/>
        <end position="177"/>
    </location>
</feature>
<feature type="transmembrane region" description="Helical" evidence="10">
    <location>
        <begin position="307"/>
        <end position="332"/>
    </location>
</feature>
<dbReference type="InterPro" id="IPR004705">
    <property type="entry name" value="Cation/H_exchanger_CPA1_bac"/>
</dbReference>
<dbReference type="GO" id="GO:0005886">
    <property type="term" value="C:plasma membrane"/>
    <property type="evidence" value="ECO:0007669"/>
    <property type="project" value="UniProtKB-SubCell"/>
</dbReference>
<dbReference type="NCBIfam" id="TIGR00831">
    <property type="entry name" value="a_cpa1"/>
    <property type="match status" value="1"/>
</dbReference>
<feature type="transmembrane region" description="Helical" evidence="10">
    <location>
        <begin position="352"/>
        <end position="372"/>
    </location>
</feature>
<dbReference type="HOGENOM" id="CLU_005912_8_2_7"/>
<comment type="subcellular location">
    <subcellularLocation>
        <location evidence="1 10">Cell membrane</location>
        <topology evidence="1 10">Multi-pass membrane protein</topology>
    </subcellularLocation>
</comment>
<feature type="transmembrane region" description="Helical" evidence="10">
    <location>
        <begin position="384"/>
        <end position="408"/>
    </location>
</feature>
<dbReference type="Proteomes" id="UP000006380">
    <property type="component" value="Chromosome"/>
</dbReference>
<evidence type="ECO:0000256" key="8">
    <source>
        <dbReference type="ARBA" id="ARBA00023136"/>
    </source>
</evidence>
<proteinExistence type="inferred from homology"/>
<sequence length="525" mass="57945">MTEKFLLFLGLLALIVALIMLANRLKIAYPILLVLGGLAISFVPNLPHIRIDPQLIFIVFLPPLLYEAAWAVSYKELYKWRRMIGGFAFVVVFITAAAVALVANWLIPGFSLALGFLLGAIVSPPDAVSAAAILKFVKVPKRVSAILEGESLLNDASSLIIFRFAAVAVTTGQFVWYEAAGSFIWMIAGGVGAGLAVAFIVCRLHKILPFDANMDTILTLMTPYVMYILAEEIHASGVLAVVAGGLYLSARRNEMFDAATRTHVVPVWRNFIFILNGLVFALIGLDLPQILEGLQREGVSLMTATGYGLLITAVIVVVRIMASYAGVAVTMLMRNFITVADDKYPGKGAPLVIGWAGMRGVVSLASALSIPIMAGSEAFPHRDLILFITFVVIMMTLVVQGLTLPLLIQNVKIPGGDDYMQHTQAETLIRKTLAHSSLNFMQSHFENDESFLLQSLKKVWDFRLSADSCGITADAKERYFAILNEQRRVLAQLNKDPRIDEELIRRFLYQIDLEEEKWRLSDKHE</sequence>
<dbReference type="EMBL" id="CP000767">
    <property type="protein sequence ID" value="EAU01413.1"/>
    <property type="molecule type" value="Genomic_DNA"/>
</dbReference>
<dbReference type="GO" id="GO:0015385">
    <property type="term" value="F:sodium:proton antiporter activity"/>
    <property type="evidence" value="ECO:0007669"/>
    <property type="project" value="InterPro"/>
</dbReference>
<organism evidence="12 13">
    <name type="scientific">Campylobacter curvus (strain 525.92)</name>
    <dbReference type="NCBI Taxonomy" id="360105"/>
    <lineage>
        <taxon>Bacteria</taxon>
        <taxon>Pseudomonadati</taxon>
        <taxon>Campylobacterota</taxon>
        <taxon>Epsilonproteobacteria</taxon>
        <taxon>Campylobacterales</taxon>
        <taxon>Campylobacteraceae</taxon>
        <taxon>Campylobacter</taxon>
    </lineage>
</organism>
<keyword evidence="7 10" id="KW-0406">Ion transport</keyword>
<evidence type="ECO:0000256" key="3">
    <source>
        <dbReference type="ARBA" id="ARBA00022475"/>
    </source>
</evidence>
<dbReference type="Gene3D" id="6.10.140.1330">
    <property type="match status" value="1"/>
</dbReference>
<feature type="transmembrane region" description="Helical" evidence="10">
    <location>
        <begin position="6"/>
        <end position="22"/>
    </location>
</feature>
<evidence type="ECO:0000256" key="1">
    <source>
        <dbReference type="ARBA" id="ARBA00004651"/>
    </source>
</evidence>
<keyword evidence="4 10" id="KW-0812">Transmembrane</keyword>
<name>A7H0I8_CAMC5</name>
<reference evidence="12" key="1">
    <citation type="submission" date="2016-07" db="EMBL/GenBank/DDBJ databases">
        <title>Comparative genomics of the Campylobacter concisus group.</title>
        <authorList>
            <person name="Miller W.G."/>
            <person name="Yee E."/>
            <person name="Chapman M.H."/>
            <person name="Huynh S."/>
            <person name="Bono J.L."/>
            <person name="On S.L.W."/>
            <person name="StLeger J."/>
            <person name="Foster G."/>
            <person name="Parker C.T."/>
        </authorList>
    </citation>
    <scope>NUCLEOTIDE SEQUENCE</scope>
    <source>
        <strain evidence="12">525.92</strain>
    </source>
</reference>
<keyword evidence="6 10" id="KW-0915">Sodium</keyword>
<dbReference type="GO" id="GO:0015386">
    <property type="term" value="F:potassium:proton antiporter activity"/>
    <property type="evidence" value="ECO:0007669"/>
    <property type="project" value="TreeGrafter"/>
</dbReference>
<dbReference type="OrthoDB" id="9809206at2"/>
<feature type="transmembrane region" description="Helical" evidence="10">
    <location>
        <begin position="29"/>
        <end position="49"/>
    </location>
</feature>
<evidence type="ECO:0000256" key="10">
    <source>
        <dbReference type="RuleBase" id="RU366002"/>
    </source>
</evidence>
<feature type="transmembrane region" description="Helical" evidence="10">
    <location>
        <begin position="183"/>
        <end position="204"/>
    </location>
</feature>
<evidence type="ECO:0000256" key="9">
    <source>
        <dbReference type="ARBA" id="ARBA00023201"/>
    </source>
</evidence>
<protein>
    <submittedName>
        <fullName evidence="12">Na+/H+ antiporter</fullName>
    </submittedName>
</protein>
<accession>A7H0I8</accession>
<evidence type="ECO:0000256" key="6">
    <source>
        <dbReference type="ARBA" id="ARBA00023053"/>
    </source>
</evidence>
<evidence type="ECO:0000313" key="12">
    <source>
        <dbReference type="EMBL" id="EAU01413.1"/>
    </source>
</evidence>
<dbReference type="PANTHER" id="PTHR10110">
    <property type="entry name" value="SODIUM/HYDROGEN EXCHANGER"/>
    <property type="match status" value="1"/>
</dbReference>
<dbReference type="STRING" id="360105.CCV52592_0578"/>
<keyword evidence="2 10" id="KW-0813">Transport</keyword>
<keyword evidence="5 10" id="KW-1133">Transmembrane helix</keyword>
<feature type="transmembrane region" description="Helical" evidence="10">
    <location>
        <begin position="84"/>
        <end position="107"/>
    </location>
</feature>
<gene>
    <name evidence="12" type="ORF">CCV52592_0578</name>
</gene>
<dbReference type="InterPro" id="IPR018422">
    <property type="entry name" value="Cation/H_exchanger_CPA1"/>
</dbReference>
<feature type="transmembrane region" description="Helical" evidence="10">
    <location>
        <begin position="267"/>
        <end position="287"/>
    </location>
</feature>
<evidence type="ECO:0000259" key="11">
    <source>
        <dbReference type="Pfam" id="PF00999"/>
    </source>
</evidence>
<dbReference type="InterPro" id="IPR006153">
    <property type="entry name" value="Cation/H_exchanger_TM"/>
</dbReference>
<dbReference type="AlphaFoldDB" id="A7H0I8"/>
<dbReference type="PANTHER" id="PTHR10110:SF86">
    <property type="entry name" value="SODIUM_HYDROGEN EXCHANGER 7"/>
    <property type="match status" value="1"/>
</dbReference>
<dbReference type="KEGG" id="ccv:CCV52592_0578"/>
<evidence type="ECO:0000256" key="5">
    <source>
        <dbReference type="ARBA" id="ARBA00022989"/>
    </source>
</evidence>
<evidence type="ECO:0000256" key="4">
    <source>
        <dbReference type="ARBA" id="ARBA00022692"/>
    </source>
</evidence>
<evidence type="ECO:0000256" key="7">
    <source>
        <dbReference type="ARBA" id="ARBA00023065"/>
    </source>
</evidence>
<keyword evidence="10" id="KW-0050">Antiport</keyword>
<feature type="transmembrane region" description="Helical" evidence="10">
    <location>
        <begin position="113"/>
        <end position="137"/>
    </location>
</feature>
<evidence type="ECO:0000256" key="2">
    <source>
        <dbReference type="ARBA" id="ARBA00022448"/>
    </source>
</evidence>
<keyword evidence="13" id="KW-1185">Reference proteome</keyword>
<feature type="transmembrane region" description="Helical" evidence="10">
    <location>
        <begin position="55"/>
        <end position="72"/>
    </location>
</feature>
<feature type="transmembrane region" description="Helical" evidence="10">
    <location>
        <begin position="224"/>
        <end position="247"/>
    </location>
</feature>
<dbReference type="RefSeq" id="WP_011992738.1">
    <property type="nucleotide sequence ID" value="NC_009715.2"/>
</dbReference>
<dbReference type="GO" id="GO:0051453">
    <property type="term" value="P:regulation of intracellular pH"/>
    <property type="evidence" value="ECO:0007669"/>
    <property type="project" value="TreeGrafter"/>
</dbReference>
<comment type="similarity">
    <text evidence="10">Belongs to the monovalent cation:proton antiporter 1 (CPA1) transporter (TC 2.A.36) family.</text>
</comment>
<evidence type="ECO:0000313" key="13">
    <source>
        <dbReference type="Proteomes" id="UP000006380"/>
    </source>
</evidence>
<keyword evidence="3 10" id="KW-1003">Cell membrane</keyword>
<dbReference type="Pfam" id="PF00999">
    <property type="entry name" value="Na_H_Exchanger"/>
    <property type="match status" value="1"/>
</dbReference>
<keyword evidence="8 10" id="KW-0472">Membrane</keyword>
<dbReference type="GO" id="GO:0098719">
    <property type="term" value="P:sodium ion import across plasma membrane"/>
    <property type="evidence" value="ECO:0007669"/>
    <property type="project" value="TreeGrafter"/>
</dbReference>